<dbReference type="PROSITE" id="PS51841">
    <property type="entry name" value="LTD"/>
    <property type="match status" value="1"/>
</dbReference>
<evidence type="ECO:0000256" key="1">
    <source>
        <dbReference type="SAM" id="MobiDB-lite"/>
    </source>
</evidence>
<proteinExistence type="predicted"/>
<dbReference type="InterPro" id="IPR036415">
    <property type="entry name" value="Lamin_tail_dom_sf"/>
</dbReference>
<dbReference type="EMBL" id="AP023356">
    <property type="protein sequence ID" value="BCJ42772.1"/>
    <property type="molecule type" value="Genomic_DNA"/>
</dbReference>
<dbReference type="RefSeq" id="WP_229829819.1">
    <property type="nucleotide sequence ID" value="NZ_AP023356.1"/>
</dbReference>
<reference evidence="4 5" key="1">
    <citation type="submission" date="2020-08" db="EMBL/GenBank/DDBJ databases">
        <title>Whole genome shotgun sequence of Actinoplanes ianthinogenes NBRC 13996.</title>
        <authorList>
            <person name="Komaki H."/>
            <person name="Tamura T."/>
        </authorList>
    </citation>
    <scope>NUCLEOTIDE SEQUENCE [LARGE SCALE GENOMIC DNA]</scope>
    <source>
        <strain evidence="4 5">NBRC 13996</strain>
    </source>
</reference>
<feature type="region of interest" description="Disordered" evidence="1">
    <location>
        <begin position="244"/>
        <end position="281"/>
    </location>
</feature>
<feature type="region of interest" description="Disordered" evidence="1">
    <location>
        <begin position="86"/>
        <end position="108"/>
    </location>
</feature>
<feature type="chain" id="PRO_5046532881" description="LTD domain-containing protein" evidence="2">
    <location>
        <begin position="29"/>
        <end position="398"/>
    </location>
</feature>
<dbReference type="InterPro" id="IPR013783">
    <property type="entry name" value="Ig-like_fold"/>
</dbReference>
<gene>
    <name evidence="4" type="ORF">Aiant_34290</name>
</gene>
<dbReference type="InterPro" id="IPR001322">
    <property type="entry name" value="Lamin_tail_dom"/>
</dbReference>
<dbReference type="Proteomes" id="UP000676967">
    <property type="component" value="Chromosome"/>
</dbReference>
<evidence type="ECO:0000259" key="3">
    <source>
        <dbReference type="PROSITE" id="PS51841"/>
    </source>
</evidence>
<evidence type="ECO:0000313" key="4">
    <source>
        <dbReference type="EMBL" id="BCJ42772.1"/>
    </source>
</evidence>
<evidence type="ECO:0000313" key="5">
    <source>
        <dbReference type="Proteomes" id="UP000676967"/>
    </source>
</evidence>
<protein>
    <recommendedName>
        <fullName evidence="3">LTD domain-containing protein</fullName>
    </recommendedName>
</protein>
<feature type="domain" description="LTD" evidence="3">
    <location>
        <begin position="269"/>
        <end position="397"/>
    </location>
</feature>
<sequence>MFQLRKVIIGLGGAAGLLGATLPAPVFAAQLPTFNRIPVANGFDDQHPITLSGTAQPGDTVTLYEEAYIYGAKHSKTELAQHPANDYSKAETSPGVWPPLTTKADSSGHWSIKRPLDSGHVMMVGTDDGWSNRRFAAVRVQPELSASATGDNAVAFTVTVNPGEPTLPVTIQRYTSGGWTRVTSGTVGEDPIQYRGSATGQPGGTPAYRAFVSDSAHPDWADPDNFVIANYSANVTVTVPGTAGPTPAPAAANPVPNPAWTDPDSASTPTPAPGTPAAGSVRFTRIQYNAPGRDRRTNASIDGEYFRLTGKTSKTVALTGWTVRDRAGNTYTFGSYSLGAGKSVTVRTGKGTNSTSTRYWGKTYHVWNNGGDSATLRAGGTTIDSCSWSSAGKGYTTC</sequence>
<dbReference type="Gene3D" id="2.60.40.1260">
    <property type="entry name" value="Lamin Tail domain"/>
    <property type="match status" value="1"/>
</dbReference>
<feature type="signal peptide" evidence="2">
    <location>
        <begin position="1"/>
        <end position="28"/>
    </location>
</feature>
<keyword evidence="2" id="KW-0732">Signal</keyword>
<feature type="compositionally biased region" description="Low complexity" evidence="1">
    <location>
        <begin position="244"/>
        <end position="280"/>
    </location>
</feature>
<accession>A0ABN6CB61</accession>
<evidence type="ECO:0000256" key="2">
    <source>
        <dbReference type="SAM" id="SignalP"/>
    </source>
</evidence>
<dbReference type="Pfam" id="PF00932">
    <property type="entry name" value="LTD"/>
    <property type="match status" value="1"/>
</dbReference>
<organism evidence="4 5">
    <name type="scientific">Actinoplanes ianthinogenes</name>
    <dbReference type="NCBI Taxonomy" id="122358"/>
    <lineage>
        <taxon>Bacteria</taxon>
        <taxon>Bacillati</taxon>
        <taxon>Actinomycetota</taxon>
        <taxon>Actinomycetes</taxon>
        <taxon>Micromonosporales</taxon>
        <taxon>Micromonosporaceae</taxon>
        <taxon>Actinoplanes</taxon>
    </lineage>
</organism>
<name>A0ABN6CB61_9ACTN</name>
<dbReference type="SUPFAM" id="SSF74853">
    <property type="entry name" value="Lamin A/C globular tail domain"/>
    <property type="match status" value="1"/>
</dbReference>
<dbReference type="Gene3D" id="2.60.40.10">
    <property type="entry name" value="Immunoglobulins"/>
    <property type="match status" value="1"/>
</dbReference>
<keyword evidence="5" id="KW-1185">Reference proteome</keyword>